<reference evidence="2" key="2">
    <citation type="submission" date="2025-09" db="UniProtKB">
        <authorList>
            <consortium name="Ensembl"/>
        </authorList>
    </citation>
    <scope>IDENTIFICATION</scope>
</reference>
<dbReference type="STRING" id="39432.ENSSBOP00000009820"/>
<evidence type="ECO:0008006" key="4">
    <source>
        <dbReference type="Google" id="ProtNLM"/>
    </source>
</evidence>
<dbReference type="PANTHER" id="PTHR10933:SF9">
    <property type="entry name" value="IMMUNOGLOBULIN-BINDING PROTEIN 1"/>
    <property type="match status" value="1"/>
</dbReference>
<dbReference type="GeneTree" id="ENSGT00390000002414"/>
<accession>A0A2K6SR08</accession>
<dbReference type="AlphaFoldDB" id="A0A2K6SR08"/>
<keyword evidence="3" id="KW-1185">Reference proteome</keyword>
<feature type="region of interest" description="Disordered" evidence="1">
    <location>
        <begin position="1"/>
        <end position="27"/>
    </location>
</feature>
<dbReference type="Pfam" id="PF04177">
    <property type="entry name" value="TAP42"/>
    <property type="match status" value="1"/>
</dbReference>
<dbReference type="GO" id="GO:0035303">
    <property type="term" value="P:regulation of dephosphorylation"/>
    <property type="evidence" value="ECO:0007669"/>
    <property type="project" value="TreeGrafter"/>
</dbReference>
<evidence type="ECO:0000313" key="3">
    <source>
        <dbReference type="Proteomes" id="UP000233220"/>
    </source>
</evidence>
<sequence>MILRERDSSSEASTSNASRLERPPMKPFILTRNMAQAKVFGAGYPSLATMTVSDWYEQHRKYRALPDQGIQQENQEKKEEDDDEHRAREWDDWKDTHPRGYGNRQNMG</sequence>
<proteinExistence type="predicted"/>
<dbReference type="PANTHER" id="PTHR10933">
    <property type="entry name" value="IMMUNOGLOBULIN-BINDING PROTEIN 1"/>
    <property type="match status" value="1"/>
</dbReference>
<evidence type="ECO:0000256" key="1">
    <source>
        <dbReference type="SAM" id="MobiDB-lite"/>
    </source>
</evidence>
<dbReference type="Proteomes" id="UP000233220">
    <property type="component" value="Unplaced"/>
</dbReference>
<dbReference type="OMA" id="EQHRKYR"/>
<dbReference type="GO" id="GO:0005829">
    <property type="term" value="C:cytosol"/>
    <property type="evidence" value="ECO:0007669"/>
    <property type="project" value="TreeGrafter"/>
</dbReference>
<feature type="region of interest" description="Disordered" evidence="1">
    <location>
        <begin position="63"/>
        <end position="108"/>
    </location>
</feature>
<protein>
    <recommendedName>
        <fullName evidence="4">Immunoglobulin binding protein 1</fullName>
    </recommendedName>
</protein>
<reference evidence="2" key="1">
    <citation type="submission" date="2025-08" db="UniProtKB">
        <authorList>
            <consortium name="Ensembl"/>
        </authorList>
    </citation>
    <scope>IDENTIFICATION</scope>
</reference>
<dbReference type="GO" id="GO:0009966">
    <property type="term" value="P:regulation of signal transduction"/>
    <property type="evidence" value="ECO:0007669"/>
    <property type="project" value="InterPro"/>
</dbReference>
<organism evidence="2 3">
    <name type="scientific">Saimiri boliviensis boliviensis</name>
    <name type="common">Bolivian squirrel monkey</name>
    <dbReference type="NCBI Taxonomy" id="39432"/>
    <lineage>
        <taxon>Eukaryota</taxon>
        <taxon>Metazoa</taxon>
        <taxon>Chordata</taxon>
        <taxon>Craniata</taxon>
        <taxon>Vertebrata</taxon>
        <taxon>Euteleostomi</taxon>
        <taxon>Mammalia</taxon>
        <taxon>Eutheria</taxon>
        <taxon>Euarchontoglires</taxon>
        <taxon>Primates</taxon>
        <taxon>Haplorrhini</taxon>
        <taxon>Platyrrhini</taxon>
        <taxon>Cebidae</taxon>
        <taxon>Saimiriinae</taxon>
        <taxon>Saimiri</taxon>
    </lineage>
</organism>
<dbReference type="GO" id="GO:0051721">
    <property type="term" value="F:protein phosphatase 2A binding"/>
    <property type="evidence" value="ECO:0007669"/>
    <property type="project" value="TreeGrafter"/>
</dbReference>
<dbReference type="Ensembl" id="ENSSBOT00000026587.1">
    <property type="protein sequence ID" value="ENSSBOP00000009820.1"/>
    <property type="gene ID" value="ENSSBOG00000021777.1"/>
</dbReference>
<name>A0A2K6SR08_SAIBB</name>
<feature type="compositionally biased region" description="Basic and acidic residues" evidence="1">
    <location>
        <begin position="74"/>
        <end position="98"/>
    </location>
</feature>
<evidence type="ECO:0000313" key="2">
    <source>
        <dbReference type="Ensembl" id="ENSSBOP00000009820.1"/>
    </source>
</evidence>
<dbReference type="InterPro" id="IPR007304">
    <property type="entry name" value="TAP46-like"/>
</dbReference>